<dbReference type="EMBL" id="MN741021">
    <property type="protein sequence ID" value="QHU23031.1"/>
    <property type="molecule type" value="Genomic_DNA"/>
</dbReference>
<reference evidence="1" key="1">
    <citation type="journal article" date="2020" name="Nature">
        <title>Giant virus diversity and host interactions through global metagenomics.</title>
        <authorList>
            <person name="Schulz F."/>
            <person name="Roux S."/>
            <person name="Paez-Espino D."/>
            <person name="Jungbluth S."/>
            <person name="Walsh D.A."/>
            <person name="Denef V.J."/>
            <person name="McMahon K.D."/>
            <person name="Konstantinidis K.T."/>
            <person name="Eloe-Fadrosh E.A."/>
            <person name="Kyrpides N.C."/>
            <person name="Woyke T."/>
        </authorList>
    </citation>
    <scope>NUCLEOTIDE SEQUENCE</scope>
    <source>
        <strain evidence="1">GVMAG-S-ERX555907-63</strain>
    </source>
</reference>
<evidence type="ECO:0000313" key="1">
    <source>
        <dbReference type="EMBL" id="QHU23031.1"/>
    </source>
</evidence>
<name>A0A6C0L0L9_9ZZZZ</name>
<accession>A0A6C0L0L9</accession>
<dbReference type="AlphaFoldDB" id="A0A6C0L0L9"/>
<sequence length="222" mass="25707">MENILNDFFKRRNKHIQNNINLVDEKRNIYLKKRQEIKRSISCIIGYLFALKFDLEVNNNIQNNIESLENIKNKIELLITNYSPLTKCYCVYKSATRAIVDTNSIKIISSNPICTNITIKDCNSNFMIENKTIYGIVSKEHITLNISEDTTIKIPKNFIQLKGDSISIEYVDVFAARGINRVYKYKGIDLGQIYRLKKILNRNMSIDNIQNAINLAMSLISE</sequence>
<organism evidence="1">
    <name type="scientific">viral metagenome</name>
    <dbReference type="NCBI Taxonomy" id="1070528"/>
    <lineage>
        <taxon>unclassified sequences</taxon>
        <taxon>metagenomes</taxon>
        <taxon>organismal metagenomes</taxon>
    </lineage>
</organism>
<proteinExistence type="predicted"/>
<protein>
    <submittedName>
        <fullName evidence="1">Uncharacterized protein</fullName>
    </submittedName>
</protein>